<protein>
    <submittedName>
        <fullName evidence="1">Twin-arginine translocation signal domain-containing protein</fullName>
    </submittedName>
</protein>
<reference evidence="1" key="1">
    <citation type="submission" date="2022-12" db="EMBL/GenBank/DDBJ databases">
        <title>Gycomyces niveus sp.nov.,a novel actinomycete isolated from soil in Shouguan.</title>
        <authorList>
            <person name="Yang X."/>
        </authorList>
    </citation>
    <scope>NUCLEOTIDE SEQUENCE</scope>
    <source>
        <strain evidence="1">NEAU-A15</strain>
    </source>
</reference>
<sequence length="30" mass="3167">MALSTDRRNFLTLTAATAVAAGTGYRLVPQ</sequence>
<dbReference type="InterPro" id="IPR006311">
    <property type="entry name" value="TAT_signal"/>
</dbReference>
<dbReference type="AlphaFoldDB" id="A0A9X3SRW6"/>
<comment type="caution">
    <text evidence="1">The sequence shown here is derived from an EMBL/GenBank/DDBJ whole genome shotgun (WGS) entry which is preliminary data.</text>
</comment>
<keyword evidence="2" id="KW-1185">Reference proteome</keyword>
<evidence type="ECO:0000313" key="2">
    <source>
        <dbReference type="Proteomes" id="UP001146067"/>
    </source>
</evidence>
<dbReference type="Proteomes" id="UP001146067">
    <property type="component" value="Unassembled WGS sequence"/>
</dbReference>
<organism evidence="1 2">
    <name type="scientific">Glycomyces luteolus</name>
    <dbReference type="NCBI Taxonomy" id="2670330"/>
    <lineage>
        <taxon>Bacteria</taxon>
        <taxon>Bacillati</taxon>
        <taxon>Actinomycetota</taxon>
        <taxon>Actinomycetes</taxon>
        <taxon>Glycomycetales</taxon>
        <taxon>Glycomycetaceae</taxon>
        <taxon>Glycomyces</taxon>
    </lineage>
</organism>
<evidence type="ECO:0000313" key="1">
    <source>
        <dbReference type="EMBL" id="MDA1361871.1"/>
    </source>
</evidence>
<name>A0A9X3SRW6_9ACTN</name>
<dbReference type="PROSITE" id="PS51318">
    <property type="entry name" value="TAT"/>
    <property type="match status" value="1"/>
</dbReference>
<dbReference type="RefSeq" id="WP_270111906.1">
    <property type="nucleotide sequence ID" value="NZ_JAPZVP010000017.1"/>
</dbReference>
<dbReference type="EMBL" id="JAPZVP010000017">
    <property type="protein sequence ID" value="MDA1361871.1"/>
    <property type="molecule type" value="Genomic_DNA"/>
</dbReference>
<proteinExistence type="predicted"/>
<dbReference type="NCBIfam" id="TIGR01409">
    <property type="entry name" value="TAT_signal_seq"/>
    <property type="match status" value="1"/>
</dbReference>
<accession>A0A9X3SRW6</accession>
<dbReference type="InterPro" id="IPR019546">
    <property type="entry name" value="TAT_signal_bac_arc"/>
</dbReference>
<gene>
    <name evidence="1" type="ORF">O1R50_19745</name>
</gene>